<dbReference type="EMBL" id="DS113206">
    <property type="protein sequence ID" value="EAY19618.1"/>
    <property type="molecule type" value="Genomic_DNA"/>
</dbReference>
<dbReference type="InterPro" id="IPR038718">
    <property type="entry name" value="SNF2-like_sf"/>
</dbReference>
<feature type="region of interest" description="Disordered" evidence="1">
    <location>
        <begin position="1308"/>
        <end position="1537"/>
    </location>
</feature>
<feature type="compositionally biased region" description="Pro residues" evidence="1">
    <location>
        <begin position="1431"/>
        <end position="1441"/>
    </location>
</feature>
<reference evidence="2" key="1">
    <citation type="submission" date="2006-10" db="EMBL/GenBank/DDBJ databases">
        <authorList>
            <person name="Amadeo P."/>
            <person name="Zhao Q."/>
            <person name="Wortman J."/>
            <person name="Fraser-Liggett C."/>
            <person name="Carlton J."/>
        </authorList>
    </citation>
    <scope>NUCLEOTIDE SEQUENCE</scope>
    <source>
        <strain evidence="2">G3</strain>
    </source>
</reference>
<feature type="compositionally biased region" description="Basic residues" evidence="1">
    <location>
        <begin position="49"/>
        <end position="60"/>
    </location>
</feature>
<organism evidence="2 3">
    <name type="scientific">Trichomonas vaginalis (strain ATCC PRA-98 / G3)</name>
    <dbReference type="NCBI Taxonomy" id="412133"/>
    <lineage>
        <taxon>Eukaryota</taxon>
        <taxon>Metamonada</taxon>
        <taxon>Parabasalia</taxon>
        <taxon>Trichomonadida</taxon>
        <taxon>Trichomonadidae</taxon>
        <taxon>Trichomonas</taxon>
    </lineage>
</organism>
<evidence type="ECO:0000256" key="1">
    <source>
        <dbReference type="SAM" id="MobiDB-lite"/>
    </source>
</evidence>
<dbReference type="STRING" id="5722.A2DJ43"/>
<dbReference type="Proteomes" id="UP000001542">
    <property type="component" value="Unassembled WGS sequence"/>
</dbReference>
<accession>A2DJ43</accession>
<feature type="region of interest" description="Disordered" evidence="1">
    <location>
        <begin position="37"/>
        <end position="132"/>
    </location>
</feature>
<protein>
    <recommendedName>
        <fullName evidence="4">Chromo domain-containing protein</fullName>
    </recommendedName>
</protein>
<feature type="compositionally biased region" description="Acidic residues" evidence="1">
    <location>
        <begin position="68"/>
        <end position="81"/>
    </location>
</feature>
<dbReference type="VEuPathDB" id="TrichDB:TVAG_228810"/>
<dbReference type="OrthoDB" id="10636590at2759"/>
<dbReference type="VEuPathDB" id="TrichDB:TVAGG3_0470990"/>
<feature type="compositionally biased region" description="Low complexity" evidence="1">
    <location>
        <begin position="1483"/>
        <end position="1492"/>
    </location>
</feature>
<dbReference type="Gene3D" id="3.40.50.10810">
    <property type="entry name" value="Tandem AAA-ATPase domain"/>
    <property type="match status" value="1"/>
</dbReference>
<evidence type="ECO:0000313" key="3">
    <source>
        <dbReference type="Proteomes" id="UP000001542"/>
    </source>
</evidence>
<dbReference type="KEGG" id="tva:5465146"/>
<dbReference type="RefSeq" id="XP_001580604.1">
    <property type="nucleotide sequence ID" value="XM_001580554.1"/>
</dbReference>
<name>A2DJ43_TRIV3</name>
<feature type="compositionally biased region" description="Pro residues" evidence="1">
    <location>
        <begin position="1331"/>
        <end position="1354"/>
    </location>
</feature>
<sequence>MLPPKLPDKSSYDWQSIPESQRQLYIQQLRTNSQLQPQIINNLSAQQQQKKKTTRKKGRSKGSSEDASFSEDELDPIEDIPSDAPRRSVRTRARNTYAEDESENEGNNPNPAPAQTHNQKGPTIDKILGKTVPQPGGQQLLCKLPGQAFSHSQYYSDSQIQSNPDNAQILSKYNSMQDSQDSVLSDVTPFISEPIFNRTSVDCFIIDHILDHRQQGEANTVPLEAFDSTHYIPGYPFKQTPNFENILAYEKPLRPPDGFSNSILDEYGIINLRGDDTVNNLTNDEEEEEEELAPIERPANPEYLIKWRGSNSPTWEDSSTLAGVGEELFHAANYEEFNNLADIYWQNLIQRRKNRKNAIDQIQSFPLMERGIELTSKQKDTINRIIESKNNKDLKISLTENGSGRVGAALSFLHLIKKLQNYKVTALIIVDKYLVPVYSAGLRVMTSLSYSEFKDDVESRAVVRQHQLLKEYGPSIDALLVSKDVFDLEGASLANIKWNYIIVDSLNPPNLSSFAAPFKIVIENRSETTTDFSYTEHAFFVSNAISGQIHDRLSKLMKLRNSRSHILADPCQLYLEMTKSHIHPFLIGPMEDIIIQKFKMRFNITVLSQEQHSDLFSSSSAKVTHLTDLIDNSKITIVVCDNHSMLRLLMSHMEKKNIKSAIINSPIREEQFPDRFHSGVIFMTRDFSSPRLTNIVPSKIIFFDIGQSILLDNSLVRFFSRKNQNVEVYRMVTDNSLEAILYSKYISDFKFNYQNISMEEMEIYLRVEAITTQPTINPLSIVNHDKMDFKMPFDKKCFEIFGKLLDKVNEPDFWDTVFSHRRVQNIKTVTWKRSDAVKVLEYMESKGFCDFEEIATQMGKQQDEVYTFARAVFLQFMTTIDKQSLVHYNLANAILWYEYYTTPFTDQFDEGPSFWQELSADEPTLQTPVFTKPVFARQINQRMKSILERIEEVWIIQTFLKLHEEPYLPPRYFETPSHFLFEFLRAYLDSGANYAELAKRMTNFRTVDKDIAAKISVPIVNAITSDVLSIAMHAKENDYANDRFMKPIILACRNGPFSKEWSNKEVSIVMQVAGNNYIPQCNGMNDWAEFRAIGRLIMKSQDMIQPFFMSFDECLRKPKRPDDTVLITPEMRNCPMDSGSLPLAKNIVDNYRMITNQLKHIRTLATEGIKHFIRSGDLPEKWDAECDYALVTGVVQFGFQAREKLGRIVPHSSPNYLDIPMARPLADFQYYLGQQGKCLKRLQFVIMNNVPIKRHISFFETAIHRVEFQFPDYQKIAYEKMLQMQRAHQQIQLLKDQNPNIFKIIPSGHKTAKQETKPAPPPASKTQKQTAPPPPIQPIAPIPPPPPPPPPPPQENESSIFGISPDFFAELQKTSLPPPPPPPSSSSNSNSFRGPDVPNSSFNFQPPPQAPRLPTPPVIPAQSMFALALRFPPPPPPPQPSPQQSMSPQVASKIPANMGGKSTSSKIPANIGTFPPPPPPQPVNNNDNDNMPSIFGIDSSDLPPFLPAPLPIDDKNRSPLNSKFPNQDLPKKMVFLP</sequence>
<proteinExistence type="predicted"/>
<feature type="compositionally biased region" description="Pro residues" evidence="1">
    <location>
        <begin position="1405"/>
        <end position="1419"/>
    </location>
</feature>
<evidence type="ECO:0008006" key="4">
    <source>
        <dbReference type="Google" id="ProtNLM"/>
    </source>
</evidence>
<keyword evidence="3" id="KW-1185">Reference proteome</keyword>
<reference evidence="2" key="2">
    <citation type="journal article" date="2007" name="Science">
        <title>Draft genome sequence of the sexually transmitted pathogen Trichomonas vaginalis.</title>
        <authorList>
            <person name="Carlton J.M."/>
            <person name="Hirt R.P."/>
            <person name="Silva J.C."/>
            <person name="Delcher A.L."/>
            <person name="Schatz M."/>
            <person name="Zhao Q."/>
            <person name="Wortman J.R."/>
            <person name="Bidwell S.L."/>
            <person name="Alsmark U.C.M."/>
            <person name="Besteiro S."/>
            <person name="Sicheritz-Ponten T."/>
            <person name="Noel C.J."/>
            <person name="Dacks J.B."/>
            <person name="Foster P.G."/>
            <person name="Simillion C."/>
            <person name="Van de Peer Y."/>
            <person name="Miranda-Saavedra D."/>
            <person name="Barton G.J."/>
            <person name="Westrop G.D."/>
            <person name="Mueller S."/>
            <person name="Dessi D."/>
            <person name="Fiori P.L."/>
            <person name="Ren Q."/>
            <person name="Paulsen I."/>
            <person name="Zhang H."/>
            <person name="Bastida-Corcuera F.D."/>
            <person name="Simoes-Barbosa A."/>
            <person name="Brown M.T."/>
            <person name="Hayes R.D."/>
            <person name="Mukherjee M."/>
            <person name="Okumura C.Y."/>
            <person name="Schneider R."/>
            <person name="Smith A.J."/>
            <person name="Vanacova S."/>
            <person name="Villalvazo M."/>
            <person name="Haas B.J."/>
            <person name="Pertea M."/>
            <person name="Feldblyum T.V."/>
            <person name="Utterback T.R."/>
            <person name="Shu C.L."/>
            <person name="Osoegawa K."/>
            <person name="de Jong P.J."/>
            <person name="Hrdy I."/>
            <person name="Horvathova L."/>
            <person name="Zubacova Z."/>
            <person name="Dolezal P."/>
            <person name="Malik S.B."/>
            <person name="Logsdon J.M. Jr."/>
            <person name="Henze K."/>
            <person name="Gupta A."/>
            <person name="Wang C.C."/>
            <person name="Dunne R.L."/>
            <person name="Upcroft J.A."/>
            <person name="Upcroft P."/>
            <person name="White O."/>
            <person name="Salzberg S.L."/>
            <person name="Tang P."/>
            <person name="Chiu C.-H."/>
            <person name="Lee Y.-S."/>
            <person name="Embley T.M."/>
            <person name="Coombs G.H."/>
            <person name="Mottram J.C."/>
            <person name="Tachezy J."/>
            <person name="Fraser-Liggett C.M."/>
            <person name="Johnson P.J."/>
        </authorList>
    </citation>
    <scope>NUCLEOTIDE SEQUENCE [LARGE SCALE GENOMIC DNA]</scope>
    <source>
        <strain evidence="2">G3</strain>
    </source>
</reference>
<gene>
    <name evidence="2" type="ORF">TVAG_228810</name>
</gene>
<evidence type="ECO:0000313" key="2">
    <source>
        <dbReference type="EMBL" id="EAY19618.1"/>
    </source>
</evidence>
<dbReference type="InParanoid" id="A2DJ43"/>